<protein>
    <submittedName>
        <fullName evidence="1">Uncharacterized protein</fullName>
    </submittedName>
</protein>
<dbReference type="SUPFAM" id="SSF160104">
    <property type="entry name" value="Acetoacetate decarboxylase-like"/>
    <property type="match status" value="1"/>
</dbReference>
<gene>
    <name evidence="1" type="ORF">PPACK8108_LOCUS3688</name>
</gene>
<dbReference type="PANTHER" id="PTHR40518">
    <property type="entry name" value="ACETOACETATE DECARBOXYLASE"/>
    <property type="match status" value="1"/>
</dbReference>
<dbReference type="Proteomes" id="UP001153365">
    <property type="component" value="Unassembled WGS sequence"/>
</dbReference>
<dbReference type="InterPro" id="IPR023375">
    <property type="entry name" value="ADC_dom_sf"/>
</dbReference>
<dbReference type="AlphaFoldDB" id="A0AAV0ANK8"/>
<keyword evidence="2" id="KW-1185">Reference proteome</keyword>
<dbReference type="Gene3D" id="2.40.400.10">
    <property type="entry name" value="Acetoacetate decarboxylase-like"/>
    <property type="match status" value="1"/>
</dbReference>
<name>A0AAV0ANK8_PHAPC</name>
<dbReference type="EMBL" id="CALTRL010000649">
    <property type="protein sequence ID" value="CAH7669118.1"/>
    <property type="molecule type" value="Genomic_DNA"/>
</dbReference>
<evidence type="ECO:0000313" key="1">
    <source>
        <dbReference type="EMBL" id="CAH7669118.1"/>
    </source>
</evidence>
<proteinExistence type="predicted"/>
<dbReference type="PANTHER" id="PTHR40518:SF1">
    <property type="entry name" value="ACETOACETATE DECARBOXYLASE"/>
    <property type="match status" value="1"/>
</dbReference>
<accession>A0AAV0ANK8</accession>
<comment type="caution">
    <text evidence="1">The sequence shown here is derived from an EMBL/GenBank/DDBJ whole genome shotgun (WGS) entry which is preliminary data.</text>
</comment>
<evidence type="ECO:0000313" key="2">
    <source>
        <dbReference type="Proteomes" id="UP001153365"/>
    </source>
</evidence>
<reference evidence="1" key="1">
    <citation type="submission" date="2022-06" db="EMBL/GenBank/DDBJ databases">
        <authorList>
            <consortium name="SYNGENTA / RWTH Aachen University"/>
        </authorList>
    </citation>
    <scope>NUCLEOTIDE SEQUENCE</scope>
</reference>
<organism evidence="1 2">
    <name type="scientific">Phakopsora pachyrhizi</name>
    <name type="common">Asian soybean rust disease fungus</name>
    <dbReference type="NCBI Taxonomy" id="170000"/>
    <lineage>
        <taxon>Eukaryota</taxon>
        <taxon>Fungi</taxon>
        <taxon>Dikarya</taxon>
        <taxon>Basidiomycota</taxon>
        <taxon>Pucciniomycotina</taxon>
        <taxon>Pucciniomycetes</taxon>
        <taxon>Pucciniales</taxon>
        <taxon>Phakopsoraceae</taxon>
        <taxon>Phakopsora</taxon>
    </lineage>
</organism>
<sequence length="319" mass="36453">MPEIKEQLGSEEAFTLEQPPWKLEAEAWWFFLSLVGKFQERVEFKKQKIRESTGSSDTNLQGPKKDSFFPAKDSKNFLGGFGTVQLVRYYKSPIGPYDELLIVPGKFSLPKELSGSSSGLRIPTIYVSTPQSVYNGCHHWNIPKKLARFEFIENPALHGEFEVKIYHQFNSSNEILDKSIPQQIQFSDQPFFSARIRNRLRKIKIPLNLSKVPGPKLGICQPPLEENIVGNGAVENSTKQDNQSSDWIYFKPSIKGKVGICSFKENLKNKEEEKLRFANGENFPDFKPYQIGFHWSPCLINFPVGKRLSLGKESKKEKS</sequence>